<dbReference type="GO" id="GO:0005886">
    <property type="term" value="C:plasma membrane"/>
    <property type="evidence" value="ECO:0000318"/>
    <property type="project" value="GO_Central"/>
</dbReference>
<reference evidence="17" key="3">
    <citation type="submission" date="2015-04" db="UniProtKB">
        <authorList>
            <consortium name="EnsemblPlants"/>
        </authorList>
    </citation>
    <scope>IDENTIFICATION</scope>
    <source>
        <strain evidence="17">cv. Jemalong A17</strain>
    </source>
</reference>
<dbReference type="PANTHER" id="PTHR48006">
    <property type="entry name" value="LEUCINE-RICH REPEAT-CONTAINING PROTEIN DDB_G0281931-RELATED"/>
    <property type="match status" value="1"/>
</dbReference>
<dbReference type="InterPro" id="IPR011009">
    <property type="entry name" value="Kinase-like_dom_sf"/>
</dbReference>
<evidence type="ECO:0000256" key="7">
    <source>
        <dbReference type="ARBA" id="ARBA00022777"/>
    </source>
</evidence>
<name>A0A072VH78_MEDTR</name>
<keyword evidence="16" id="KW-0675">Receptor</keyword>
<feature type="binding site" evidence="12">
    <location>
        <position position="461"/>
    </location>
    <ligand>
        <name>ATP</name>
        <dbReference type="ChEBI" id="CHEBI:30616"/>
    </ligand>
</feature>
<keyword evidence="4 13" id="KW-0812">Transmembrane</keyword>
<dbReference type="GO" id="GO:0005524">
    <property type="term" value="F:ATP binding"/>
    <property type="evidence" value="ECO:0007669"/>
    <property type="project" value="UniProtKB-UniRule"/>
</dbReference>
<feature type="transmembrane region" description="Helical" evidence="13">
    <location>
        <begin position="373"/>
        <end position="402"/>
    </location>
</feature>
<dbReference type="InterPro" id="IPR017441">
    <property type="entry name" value="Protein_kinase_ATP_BS"/>
</dbReference>
<keyword evidence="6 12" id="KW-0547">Nucleotide-binding</keyword>
<proteinExistence type="predicted"/>
<dbReference type="PROSITE" id="PS00108">
    <property type="entry name" value="PROTEIN_KINASE_ST"/>
    <property type="match status" value="1"/>
</dbReference>
<reference evidence="16 18" key="2">
    <citation type="journal article" date="2014" name="BMC Genomics">
        <title>An improved genome release (version Mt4.0) for the model legume Medicago truncatula.</title>
        <authorList>
            <person name="Tang H."/>
            <person name="Krishnakumar V."/>
            <person name="Bidwell S."/>
            <person name="Rosen B."/>
            <person name="Chan A."/>
            <person name="Zhou S."/>
            <person name="Gentzbittel L."/>
            <person name="Childs K.L."/>
            <person name="Yandell M."/>
            <person name="Gundlach H."/>
            <person name="Mayer K.F."/>
            <person name="Schwartz D.C."/>
            <person name="Town C.D."/>
        </authorList>
    </citation>
    <scope>GENOME REANNOTATION</scope>
    <source>
        <strain evidence="16">A17</strain>
        <strain evidence="17 18">cv. Jemalong A17</strain>
    </source>
</reference>
<evidence type="ECO:0000256" key="3">
    <source>
        <dbReference type="ARBA" id="ARBA00022679"/>
    </source>
</evidence>
<dbReference type="InterPro" id="IPR024788">
    <property type="entry name" value="Malectin-like_Carb-bd_dom"/>
</dbReference>
<dbReference type="PROSITE" id="PS50011">
    <property type="entry name" value="PROTEIN_KINASE_DOM"/>
    <property type="match status" value="1"/>
</dbReference>
<keyword evidence="5 14" id="KW-0732">Signal</keyword>
<keyword evidence="8 12" id="KW-0067">ATP-binding</keyword>
<evidence type="ECO:0000256" key="8">
    <source>
        <dbReference type="ARBA" id="ARBA00022840"/>
    </source>
</evidence>
<dbReference type="InterPro" id="IPR008271">
    <property type="entry name" value="Ser/Thr_kinase_AS"/>
</dbReference>
<reference evidence="16 18" key="1">
    <citation type="journal article" date="2011" name="Nature">
        <title>The Medicago genome provides insight into the evolution of rhizobial symbioses.</title>
        <authorList>
            <person name="Young N.D."/>
            <person name="Debelle F."/>
            <person name="Oldroyd G.E."/>
            <person name="Geurts R."/>
            <person name="Cannon S.B."/>
            <person name="Udvardi M.K."/>
            <person name="Benedito V.A."/>
            <person name="Mayer K.F."/>
            <person name="Gouzy J."/>
            <person name="Schoof H."/>
            <person name="Van de Peer Y."/>
            <person name="Proost S."/>
            <person name="Cook D.R."/>
            <person name="Meyers B.C."/>
            <person name="Spannagl M."/>
            <person name="Cheung F."/>
            <person name="De Mita S."/>
            <person name="Krishnakumar V."/>
            <person name="Gundlach H."/>
            <person name="Zhou S."/>
            <person name="Mudge J."/>
            <person name="Bharti A.K."/>
            <person name="Murray J.D."/>
            <person name="Naoumkina M.A."/>
            <person name="Rosen B."/>
            <person name="Silverstein K.A."/>
            <person name="Tang H."/>
            <person name="Rombauts S."/>
            <person name="Zhao P.X."/>
            <person name="Zhou P."/>
            <person name="Barbe V."/>
            <person name="Bardou P."/>
            <person name="Bechner M."/>
            <person name="Bellec A."/>
            <person name="Berger A."/>
            <person name="Berges H."/>
            <person name="Bidwell S."/>
            <person name="Bisseling T."/>
            <person name="Choisne N."/>
            <person name="Couloux A."/>
            <person name="Denny R."/>
            <person name="Deshpande S."/>
            <person name="Dai X."/>
            <person name="Doyle J.J."/>
            <person name="Dudez A.M."/>
            <person name="Farmer A.D."/>
            <person name="Fouteau S."/>
            <person name="Franken C."/>
            <person name="Gibelin C."/>
            <person name="Gish J."/>
            <person name="Goldstein S."/>
            <person name="Gonzalez A.J."/>
            <person name="Green P.J."/>
            <person name="Hallab A."/>
            <person name="Hartog M."/>
            <person name="Hua A."/>
            <person name="Humphray S.J."/>
            <person name="Jeong D.H."/>
            <person name="Jing Y."/>
            <person name="Jocker A."/>
            <person name="Kenton S.M."/>
            <person name="Kim D.J."/>
            <person name="Klee K."/>
            <person name="Lai H."/>
            <person name="Lang C."/>
            <person name="Lin S."/>
            <person name="Macmil S.L."/>
            <person name="Magdelenat G."/>
            <person name="Matthews L."/>
            <person name="McCorrison J."/>
            <person name="Monaghan E.L."/>
            <person name="Mun J.H."/>
            <person name="Najar F.Z."/>
            <person name="Nicholson C."/>
            <person name="Noirot C."/>
            <person name="O'Bleness M."/>
            <person name="Paule C.R."/>
            <person name="Poulain J."/>
            <person name="Prion F."/>
            <person name="Qin B."/>
            <person name="Qu C."/>
            <person name="Retzel E.F."/>
            <person name="Riddle C."/>
            <person name="Sallet E."/>
            <person name="Samain S."/>
            <person name="Samson N."/>
            <person name="Sanders I."/>
            <person name="Saurat O."/>
            <person name="Scarpelli C."/>
            <person name="Schiex T."/>
            <person name="Segurens B."/>
            <person name="Severin A.J."/>
            <person name="Sherrier D.J."/>
            <person name="Shi R."/>
            <person name="Sims S."/>
            <person name="Singer S.R."/>
            <person name="Sinharoy S."/>
            <person name="Sterck L."/>
            <person name="Viollet A."/>
            <person name="Wang B.B."/>
            <person name="Wang K."/>
            <person name="Wang M."/>
            <person name="Wang X."/>
            <person name="Warfsmann J."/>
            <person name="Weissenbach J."/>
            <person name="White D.D."/>
            <person name="White J.D."/>
            <person name="Wiley G.B."/>
            <person name="Wincker P."/>
            <person name="Xing Y."/>
            <person name="Yang L."/>
            <person name="Yao Z."/>
            <person name="Ying F."/>
            <person name="Zhai J."/>
            <person name="Zhou L."/>
            <person name="Zuber A."/>
            <person name="Denarie J."/>
            <person name="Dixon R.A."/>
            <person name="May G.D."/>
            <person name="Schwartz D.C."/>
            <person name="Rogers J."/>
            <person name="Quetier F."/>
            <person name="Town C.D."/>
            <person name="Roe B.A."/>
        </authorList>
    </citation>
    <scope>NUCLEOTIDE SEQUENCE [LARGE SCALE GENOMIC DNA]</scope>
    <source>
        <strain evidence="16">A17</strain>
        <strain evidence="17 18">cv. Jemalong A17</strain>
    </source>
</reference>
<dbReference type="SMART" id="SM00220">
    <property type="entry name" value="S_TKc"/>
    <property type="match status" value="1"/>
</dbReference>
<dbReference type="CDD" id="cd14066">
    <property type="entry name" value="STKc_IRAK"/>
    <property type="match status" value="1"/>
</dbReference>
<evidence type="ECO:0000313" key="18">
    <source>
        <dbReference type="Proteomes" id="UP000002051"/>
    </source>
</evidence>
<keyword evidence="10 13" id="KW-0472">Membrane</keyword>
<gene>
    <name evidence="16" type="ordered locus">MTR_1g040073</name>
</gene>
<dbReference type="Gene3D" id="3.30.200.20">
    <property type="entry name" value="Phosphorylase Kinase, domain 1"/>
    <property type="match status" value="1"/>
</dbReference>
<keyword evidence="18" id="KW-1185">Reference proteome</keyword>
<dbReference type="InterPro" id="IPR051824">
    <property type="entry name" value="LRR_Rcpt-Like_S/T_Kinase"/>
</dbReference>
<evidence type="ECO:0000256" key="11">
    <source>
        <dbReference type="ARBA" id="ARBA00023180"/>
    </source>
</evidence>
<dbReference type="eggNOG" id="KOG1187">
    <property type="taxonomic scope" value="Eukaryota"/>
</dbReference>
<accession>A0A072VH78</accession>
<dbReference type="FunFam" id="1.10.510.10:FF:000252">
    <property type="entry name" value="Receptor-like protein kinase FERONIA"/>
    <property type="match status" value="1"/>
</dbReference>
<dbReference type="PaxDb" id="3880-AES60086"/>
<keyword evidence="11" id="KW-0325">Glycoprotein</keyword>
<evidence type="ECO:0000256" key="13">
    <source>
        <dbReference type="SAM" id="Phobius"/>
    </source>
</evidence>
<organism evidence="16 18">
    <name type="scientific">Medicago truncatula</name>
    <name type="common">Barrel medic</name>
    <name type="synonym">Medicago tribuloides</name>
    <dbReference type="NCBI Taxonomy" id="3880"/>
    <lineage>
        <taxon>Eukaryota</taxon>
        <taxon>Viridiplantae</taxon>
        <taxon>Streptophyta</taxon>
        <taxon>Embryophyta</taxon>
        <taxon>Tracheophyta</taxon>
        <taxon>Spermatophyta</taxon>
        <taxon>Magnoliopsida</taxon>
        <taxon>eudicotyledons</taxon>
        <taxon>Gunneridae</taxon>
        <taxon>Pentapetalae</taxon>
        <taxon>rosids</taxon>
        <taxon>fabids</taxon>
        <taxon>Fabales</taxon>
        <taxon>Fabaceae</taxon>
        <taxon>Papilionoideae</taxon>
        <taxon>50 kb inversion clade</taxon>
        <taxon>NPAAA clade</taxon>
        <taxon>Hologalegina</taxon>
        <taxon>IRL clade</taxon>
        <taxon>Trifolieae</taxon>
        <taxon>Medicago</taxon>
    </lineage>
</organism>
<evidence type="ECO:0000259" key="15">
    <source>
        <dbReference type="PROSITE" id="PS50011"/>
    </source>
</evidence>
<dbReference type="PANTHER" id="PTHR48006:SF100">
    <property type="entry name" value="LRR RECEPTOR-LIKE SERINE_THREONINE-KINASE-RELATED"/>
    <property type="match status" value="1"/>
</dbReference>
<dbReference type="EMBL" id="CM001217">
    <property type="protein sequence ID" value="KEH40961.1"/>
    <property type="molecule type" value="Genomic_DNA"/>
</dbReference>
<sequence>MAMPEVPKYTHFVLILLLYTICQESLASFNPIDNYLVACGSSHNITFHGRTFTPDIEFEHSNLQIIANKSLSVTSKLNNTLSPLYNSARLFFETSSYTFKIQQQGRHWIRLYFHPLPDSNPNTTFATITVTADIISIPDDLFPDQIVVTLNPSGFFEHFSKSIVETVSRVSIGGASLSDNLGRTWENDGYYFYHPINSSTSSDLVVSTNPATIKYSIFGPPLVYATARTFKIASQSQRSDLSWHFIVDPNFMYFVRVHFCDIISNSLNNNMAFNLFINEAFAVRNLTLSSKAKGHAVPYYYDFISHASGNTMKVSVSINHDAMNETLNAIMNGVEILKISNNVSGLNEFSSFQSLPSSVPHSPKISLQRSRKLGIWLIIILTGCSVCVLAFLVFGGLSFYYLKACRRKKKSVTNFELPRHFTLLEMQQATNCFDAELIIGKGGFGKVYKGTLENGEVVAIKVANPESRQGLDEFHNEIELLSGLSHSNLVSLVGCCNEDSELILVYNYMANGSLSSHLYGRDFVPLSWKQRLMICLGAAKGLLYLHTGAKESIIHRDIKTTNILLDENLVPKVADFGISKKGPILDKSHVTTNVKGSFGYVDPEYFRTKFLTKKSDVFSFGVVLIEVICGKPALDDALPTQQMNLALWALSCDKKGTFHEMMDPYLIGKVNMDSLNKVLELAWKCLEERRENRPPMGYVLCQLEEALHLELASHVSNENEDSSIHSSVGSGFTDEIEDVVNHSLLIQQLIC</sequence>
<keyword evidence="9 13" id="KW-1133">Transmembrane helix</keyword>
<evidence type="ECO:0000256" key="4">
    <source>
        <dbReference type="ARBA" id="ARBA00022692"/>
    </source>
</evidence>
<evidence type="ECO:0000256" key="5">
    <source>
        <dbReference type="ARBA" id="ARBA00022729"/>
    </source>
</evidence>
<dbReference type="PROSITE" id="PS00107">
    <property type="entry name" value="PROTEIN_KINASE_ATP"/>
    <property type="match status" value="1"/>
</dbReference>
<feature type="chain" id="PRO_5014500621" evidence="14">
    <location>
        <begin position="28"/>
        <end position="751"/>
    </location>
</feature>
<dbReference type="FunFam" id="3.30.200.20:FF:000039">
    <property type="entry name" value="receptor-like protein kinase FERONIA"/>
    <property type="match status" value="1"/>
</dbReference>
<dbReference type="Gene3D" id="1.10.510.10">
    <property type="entry name" value="Transferase(Phosphotransferase) domain 1"/>
    <property type="match status" value="1"/>
</dbReference>
<feature type="signal peptide" evidence="14">
    <location>
        <begin position="1"/>
        <end position="27"/>
    </location>
</feature>
<dbReference type="Proteomes" id="UP000002051">
    <property type="component" value="Unassembled WGS sequence"/>
</dbReference>
<evidence type="ECO:0000256" key="14">
    <source>
        <dbReference type="SAM" id="SignalP"/>
    </source>
</evidence>
<keyword evidence="2" id="KW-0723">Serine/threonine-protein kinase</keyword>
<comment type="subcellular location">
    <subcellularLocation>
        <location evidence="1">Membrane</location>
        <topology evidence="1">Single-pass type I membrane protein</topology>
    </subcellularLocation>
</comment>
<evidence type="ECO:0000256" key="2">
    <source>
        <dbReference type="ARBA" id="ARBA00022527"/>
    </source>
</evidence>
<dbReference type="Gene3D" id="2.60.120.430">
    <property type="entry name" value="Galactose-binding lectin"/>
    <property type="match status" value="2"/>
</dbReference>
<dbReference type="InterPro" id="IPR000719">
    <property type="entry name" value="Prot_kinase_dom"/>
</dbReference>
<dbReference type="Pfam" id="PF12819">
    <property type="entry name" value="Malectin_like"/>
    <property type="match status" value="1"/>
</dbReference>
<dbReference type="AlphaFoldDB" id="A0A072VH78"/>
<dbReference type="EnsemblPlants" id="KEH40961">
    <property type="protein sequence ID" value="KEH40961"/>
    <property type="gene ID" value="MTR_1g040073"/>
</dbReference>
<feature type="domain" description="Protein kinase" evidence="15">
    <location>
        <begin position="433"/>
        <end position="711"/>
    </location>
</feature>
<protein>
    <submittedName>
        <fullName evidence="16">Receptor-like kinase theseus protein</fullName>
    </submittedName>
</protein>
<dbReference type="HOGENOM" id="CLU_000288_42_1_1"/>
<evidence type="ECO:0000256" key="12">
    <source>
        <dbReference type="PROSITE-ProRule" id="PRU10141"/>
    </source>
</evidence>
<evidence type="ECO:0000256" key="9">
    <source>
        <dbReference type="ARBA" id="ARBA00022989"/>
    </source>
</evidence>
<dbReference type="SUPFAM" id="SSF56112">
    <property type="entry name" value="Protein kinase-like (PK-like)"/>
    <property type="match status" value="1"/>
</dbReference>
<dbReference type="Pfam" id="PF07714">
    <property type="entry name" value="PK_Tyr_Ser-Thr"/>
    <property type="match status" value="1"/>
</dbReference>
<evidence type="ECO:0000256" key="6">
    <source>
        <dbReference type="ARBA" id="ARBA00022741"/>
    </source>
</evidence>
<dbReference type="InterPro" id="IPR001245">
    <property type="entry name" value="Ser-Thr/Tyr_kinase_cat_dom"/>
</dbReference>
<evidence type="ECO:0000313" key="17">
    <source>
        <dbReference type="EnsemblPlants" id="KEH40961"/>
    </source>
</evidence>
<dbReference type="GO" id="GO:0004672">
    <property type="term" value="F:protein kinase activity"/>
    <property type="evidence" value="ECO:0000318"/>
    <property type="project" value="GO_Central"/>
</dbReference>
<evidence type="ECO:0000256" key="10">
    <source>
        <dbReference type="ARBA" id="ARBA00023136"/>
    </source>
</evidence>
<evidence type="ECO:0000313" key="16">
    <source>
        <dbReference type="EMBL" id="KEH40961.1"/>
    </source>
</evidence>
<keyword evidence="3" id="KW-0808">Transferase</keyword>
<evidence type="ECO:0000256" key="1">
    <source>
        <dbReference type="ARBA" id="ARBA00004479"/>
    </source>
</evidence>
<keyword evidence="7 16" id="KW-0418">Kinase</keyword>
<dbReference type="GO" id="GO:0004674">
    <property type="term" value="F:protein serine/threonine kinase activity"/>
    <property type="evidence" value="ECO:0007669"/>
    <property type="project" value="UniProtKB-KW"/>
</dbReference>